<evidence type="ECO:0000313" key="2">
    <source>
        <dbReference type="Proteomes" id="UP000645007"/>
    </source>
</evidence>
<dbReference type="RefSeq" id="WP_191911934.1">
    <property type="nucleotide sequence ID" value="NZ_JABUXR010000020.1"/>
</dbReference>
<comment type="caution">
    <text evidence="1">The sequence shown here is derived from an EMBL/GenBank/DDBJ whole genome shotgun (WGS) entry which is preliminary data.</text>
</comment>
<gene>
    <name evidence="1" type="ORF">HUK45_08265</name>
</gene>
<reference evidence="1 2" key="1">
    <citation type="submission" date="2020-06" db="EMBL/GenBank/DDBJ databases">
        <title>Limosilactobacillus sp. nov.</title>
        <authorList>
            <person name="Ksiezarek M."/>
            <person name="Goncalves Ribeiro T."/>
            <person name="Rocha J."/>
            <person name="Grosso F."/>
            <person name="Peixe L."/>
        </authorList>
    </citation>
    <scope>NUCLEOTIDE SEQUENCE [LARGE SCALE GENOMIC DNA]</scope>
    <source>
        <strain evidence="2">c9Ua_26_M</strain>
    </source>
</reference>
<dbReference type="InterPro" id="IPR024211">
    <property type="entry name" value="DUF3841"/>
</dbReference>
<evidence type="ECO:0000313" key="1">
    <source>
        <dbReference type="EMBL" id="MBD8086219.1"/>
    </source>
</evidence>
<name>A0ABR8ZMB9_9LACO</name>
<keyword evidence="2" id="KW-1185">Reference proteome</keyword>
<dbReference type="Pfam" id="PF12952">
    <property type="entry name" value="DUF3841"/>
    <property type="match status" value="1"/>
</dbReference>
<organism evidence="1 2">
    <name type="scientific">Limosilactobacillus urinaemulieris</name>
    <dbReference type="NCBI Taxonomy" id="2742600"/>
    <lineage>
        <taxon>Bacteria</taxon>
        <taxon>Bacillati</taxon>
        <taxon>Bacillota</taxon>
        <taxon>Bacilli</taxon>
        <taxon>Lactobacillales</taxon>
        <taxon>Lactobacillaceae</taxon>
        <taxon>Limosilactobacillus</taxon>
    </lineage>
</organism>
<accession>A0ABR8ZMB9</accession>
<protein>
    <submittedName>
        <fullName evidence="1">DUF3841 domain-containing protein</fullName>
    </submittedName>
</protein>
<dbReference type="Proteomes" id="UP000645007">
    <property type="component" value="Unassembled WGS sequence"/>
</dbReference>
<proteinExistence type="predicted"/>
<sequence>MIMWTIQPYYVYQQLISNGFFYCNPNKSENLKHPDFKLAYQWMTKQLRARLAPPCNQITTPLWAWYRSYDYHHQRPDFRWTRDYPDEVCIEFDIPEEKVLLSDFEGWHFVLNDLYYSSATSEKELEQGERRFDALSKVEQQHIKERSWQQIFDITSRHGEWTRNGEIVQGCFWLLQLNQVRRVWRLKKGERVHEIYSV</sequence>
<dbReference type="EMBL" id="JABUXR010000020">
    <property type="protein sequence ID" value="MBD8086219.1"/>
    <property type="molecule type" value="Genomic_DNA"/>
</dbReference>